<dbReference type="InterPro" id="IPR010030">
    <property type="entry name" value="GULO_Plant"/>
</dbReference>
<accession>A0A2N9IQA3</accession>
<evidence type="ECO:0000256" key="4">
    <source>
        <dbReference type="ARBA" id="ARBA00013121"/>
    </source>
</evidence>
<dbReference type="UniPathway" id="UPA00132"/>
<comment type="cofactor">
    <cofactor evidence="1">
        <name>FAD</name>
        <dbReference type="ChEBI" id="CHEBI:57692"/>
    </cofactor>
</comment>
<dbReference type="GO" id="GO:0071949">
    <property type="term" value="F:FAD binding"/>
    <property type="evidence" value="ECO:0007669"/>
    <property type="project" value="InterPro"/>
</dbReference>
<proteinExistence type="inferred from homology"/>
<dbReference type="NCBIfam" id="TIGR01677">
    <property type="entry name" value="pln_FAD_oxido"/>
    <property type="match status" value="1"/>
</dbReference>
<evidence type="ECO:0000256" key="6">
    <source>
        <dbReference type="ARBA" id="ARBA00022644"/>
    </source>
</evidence>
<evidence type="ECO:0000313" key="13">
    <source>
        <dbReference type="EMBL" id="SPD26309.1"/>
    </source>
</evidence>
<sequence>MYRQVFQSTCLFLLIFVVCCTPPEDPIKCSSKNTKCTITNSYGAFPDRSICQAAEVVYPSNEQGLISIVAEATRNRRKMKVATRFSHSIPKLVCPDGQDGLLISTNYLNHTLKIDIEAMTMTMESGVTLRQLINEAAKAGLALPYTPYWWGLTIGGLLSTGAHGSTLWSNGSAVHDYLLELRIVSPGSAADGYAKVRRLKDGDKDFNAAKVSLGVLGVISQVTLKLQPLFKRSITYLTKNDSDLGDIVASFGNQHEFADITWYPSQRKAVYRIDDRVSTNTPGNGLYDFIPFRPTASLVLGFVRTLEEVQESLTDVAGKCINAQTVILTLKTTAYGLTNNGIAFTGYPVIGYHNHLQASGTCLDSLNDALITTCAWDPRVKGELFHQTAFSVSLSMAKNFIQDVQKLIEFEPKAMCGVELYNGILMRYVKASSAYLGKQEDAVDFDITYYRSKDPMTPRLYEDILEEVEQLALYKYEALPHWGKNRNIAFDGVIKKYKNGKNFLQIKKVYDPLGLFSNEWTDQVLGLKNSVSIDKEGCALEGLCICSQDIHCAPSRGYYCRPGKVFKDARLCTRVTS</sequence>
<comment type="similarity">
    <text evidence="3">Belongs to the oxygen-dependent FAD-linked oxidoreductase family.</text>
</comment>
<dbReference type="EC" id="1.1.3.8" evidence="4"/>
<dbReference type="InterPro" id="IPR016169">
    <property type="entry name" value="FAD-bd_PCMH_sub2"/>
</dbReference>
<feature type="domain" description="FAD-binding PCMH-type" evidence="12">
    <location>
        <begin position="49"/>
        <end position="229"/>
    </location>
</feature>
<dbReference type="InterPro" id="IPR055154">
    <property type="entry name" value="GULLO2-like_C"/>
</dbReference>
<dbReference type="InterPro" id="IPR006094">
    <property type="entry name" value="Oxid_FAD_bind_N"/>
</dbReference>
<reference evidence="13" key="1">
    <citation type="submission" date="2018-02" db="EMBL/GenBank/DDBJ databases">
        <authorList>
            <person name="Cohen D.B."/>
            <person name="Kent A.D."/>
        </authorList>
    </citation>
    <scope>NUCLEOTIDE SEQUENCE</scope>
</reference>
<evidence type="ECO:0000256" key="2">
    <source>
        <dbReference type="ARBA" id="ARBA00005147"/>
    </source>
</evidence>
<evidence type="ECO:0000256" key="11">
    <source>
        <dbReference type="SAM" id="SignalP"/>
    </source>
</evidence>
<dbReference type="SUPFAM" id="SSF56176">
    <property type="entry name" value="FAD-binding/transporter-associated domain-like"/>
    <property type="match status" value="1"/>
</dbReference>
<dbReference type="PANTHER" id="PTHR13878:SF67">
    <property type="entry name" value="L-GULONOLACTONE OXIDASE 5"/>
    <property type="match status" value="1"/>
</dbReference>
<dbReference type="GO" id="GO:0019853">
    <property type="term" value="P:L-ascorbic acid biosynthetic process"/>
    <property type="evidence" value="ECO:0007669"/>
    <property type="project" value="UniProtKB-UniPathway"/>
</dbReference>
<dbReference type="Pfam" id="PF01565">
    <property type="entry name" value="FAD_binding_4"/>
    <property type="match status" value="1"/>
</dbReference>
<evidence type="ECO:0000256" key="9">
    <source>
        <dbReference type="ARBA" id="ARBA00023002"/>
    </source>
</evidence>
<dbReference type="EMBL" id="OIVN01006151">
    <property type="protein sequence ID" value="SPD26309.1"/>
    <property type="molecule type" value="Genomic_DNA"/>
</dbReference>
<dbReference type="Gene3D" id="3.30.70.2520">
    <property type="match status" value="1"/>
</dbReference>
<comment type="pathway">
    <text evidence="2">Cofactor biosynthesis; L-ascorbate biosynthesis.</text>
</comment>
<feature type="chain" id="PRO_5014828593" description="L-gulonolactone oxidase" evidence="11">
    <location>
        <begin position="21"/>
        <end position="577"/>
    </location>
</feature>
<keyword evidence="8" id="KW-0274">FAD</keyword>
<keyword evidence="6" id="KW-0060">Ascorbate biosynthesis</keyword>
<evidence type="ECO:0000256" key="8">
    <source>
        <dbReference type="ARBA" id="ARBA00022827"/>
    </source>
</evidence>
<dbReference type="InterPro" id="IPR016166">
    <property type="entry name" value="FAD-bd_PCMH"/>
</dbReference>
<gene>
    <name evidence="13" type="ORF">FSB_LOCUS54191</name>
</gene>
<dbReference type="InterPro" id="IPR036318">
    <property type="entry name" value="FAD-bd_PCMH-like_sf"/>
</dbReference>
<feature type="signal peptide" evidence="11">
    <location>
        <begin position="1"/>
        <end position="20"/>
    </location>
</feature>
<dbReference type="GO" id="GO:0050105">
    <property type="term" value="F:L-gulonolactone oxidase activity"/>
    <property type="evidence" value="ECO:0007669"/>
    <property type="project" value="UniProtKB-EC"/>
</dbReference>
<keyword evidence="9" id="KW-0560">Oxidoreductase</keyword>
<evidence type="ECO:0000256" key="3">
    <source>
        <dbReference type="ARBA" id="ARBA00005466"/>
    </source>
</evidence>
<dbReference type="GO" id="GO:0003885">
    <property type="term" value="F:D-arabinono-1,4-lactone oxidase activity"/>
    <property type="evidence" value="ECO:0007669"/>
    <property type="project" value="InterPro"/>
</dbReference>
<dbReference type="Pfam" id="PF04030">
    <property type="entry name" value="ALO"/>
    <property type="match status" value="1"/>
</dbReference>
<dbReference type="AlphaFoldDB" id="A0A2N9IQA3"/>
<dbReference type="Gene3D" id="3.30.465.10">
    <property type="match status" value="1"/>
</dbReference>
<dbReference type="InterPro" id="IPR050432">
    <property type="entry name" value="FAD-linked_Oxidoreductases_BP"/>
</dbReference>
<evidence type="ECO:0000256" key="1">
    <source>
        <dbReference type="ARBA" id="ARBA00001974"/>
    </source>
</evidence>
<evidence type="ECO:0000256" key="5">
    <source>
        <dbReference type="ARBA" id="ARBA00022630"/>
    </source>
</evidence>
<dbReference type="FunFam" id="3.30.70.2520:FF:000003">
    <property type="entry name" value="L-gulonolactone oxidase 2"/>
    <property type="match status" value="1"/>
</dbReference>
<dbReference type="GO" id="GO:0016020">
    <property type="term" value="C:membrane"/>
    <property type="evidence" value="ECO:0007669"/>
    <property type="project" value="InterPro"/>
</dbReference>
<dbReference type="PROSITE" id="PS51387">
    <property type="entry name" value="FAD_PCMH"/>
    <property type="match status" value="1"/>
</dbReference>
<keyword evidence="5" id="KW-0285">Flavoprotein</keyword>
<organism evidence="13">
    <name type="scientific">Fagus sylvatica</name>
    <name type="common">Beechnut</name>
    <dbReference type="NCBI Taxonomy" id="28930"/>
    <lineage>
        <taxon>Eukaryota</taxon>
        <taxon>Viridiplantae</taxon>
        <taxon>Streptophyta</taxon>
        <taxon>Embryophyta</taxon>
        <taxon>Tracheophyta</taxon>
        <taxon>Spermatophyta</taxon>
        <taxon>Magnoliopsida</taxon>
        <taxon>eudicotyledons</taxon>
        <taxon>Gunneridae</taxon>
        <taxon>Pentapetalae</taxon>
        <taxon>rosids</taxon>
        <taxon>fabids</taxon>
        <taxon>Fagales</taxon>
        <taxon>Fagaceae</taxon>
        <taxon>Fagus</taxon>
    </lineage>
</organism>
<comment type="catalytic activity">
    <reaction evidence="10">
        <text>L-gulono-1,4-lactone + O2 = L-ascorbate + H2O2 + H(+)</text>
        <dbReference type="Rhea" id="RHEA:32363"/>
        <dbReference type="ChEBI" id="CHEBI:15378"/>
        <dbReference type="ChEBI" id="CHEBI:15379"/>
        <dbReference type="ChEBI" id="CHEBI:16240"/>
        <dbReference type="ChEBI" id="CHEBI:17587"/>
        <dbReference type="ChEBI" id="CHEBI:38290"/>
        <dbReference type="EC" id="1.1.3.8"/>
    </reaction>
</comment>
<evidence type="ECO:0000256" key="10">
    <source>
        <dbReference type="ARBA" id="ARBA00048083"/>
    </source>
</evidence>
<dbReference type="Pfam" id="PF22906">
    <property type="entry name" value="GULLO2-like_3rd"/>
    <property type="match status" value="1"/>
</dbReference>
<dbReference type="PANTHER" id="PTHR13878">
    <property type="entry name" value="GULONOLACTONE OXIDASE"/>
    <property type="match status" value="1"/>
</dbReference>
<keyword evidence="7 11" id="KW-0732">Signal</keyword>
<name>A0A2N9IQA3_FAGSY</name>
<dbReference type="InterPro" id="IPR007173">
    <property type="entry name" value="ALO_C"/>
</dbReference>
<evidence type="ECO:0000256" key="7">
    <source>
        <dbReference type="ARBA" id="ARBA00022729"/>
    </source>
</evidence>
<dbReference type="FunFam" id="3.30.465.10:FF:000033">
    <property type="entry name" value="L-gulonolactone oxidase 5"/>
    <property type="match status" value="1"/>
</dbReference>
<evidence type="ECO:0000259" key="12">
    <source>
        <dbReference type="PROSITE" id="PS51387"/>
    </source>
</evidence>
<protein>
    <recommendedName>
        <fullName evidence="4">L-gulonolactone oxidase</fullName>
        <ecNumber evidence="4">1.1.3.8</ecNumber>
    </recommendedName>
</protein>